<dbReference type="GO" id="GO:0017125">
    <property type="term" value="F:deoxycytidyl transferase activity"/>
    <property type="evidence" value="ECO:0007669"/>
    <property type="project" value="TreeGrafter"/>
</dbReference>
<name>A0A3P7IY77_STRVU</name>
<sequence length="248" mass="28324">MLFSIAAGKLIDVENYILLPKQRKEIFVSAFQKNVTAEREERILDARDPNFLEAFYARSRLHLISTLAQDLKDYVGTLRSTERPSFPGRESLEYLATENFVPFSRTIFHVDLDCFFVSVALRKHPDLKDKPVAITHSKGIGGGYSELACVSYPARQCGLRNGMVVGDALKRCPQLVCLPYAFDEYRVVSKAIYNIVSRLVIRVPLYYIKIGQFVHFESADHYEASRVPPCFIEIARLYWGKSQCQQKA</sequence>
<dbReference type="Gene3D" id="6.10.250.1490">
    <property type="match status" value="1"/>
</dbReference>
<organism evidence="2 3">
    <name type="scientific">Strongylus vulgaris</name>
    <name type="common">Blood worm</name>
    <dbReference type="NCBI Taxonomy" id="40348"/>
    <lineage>
        <taxon>Eukaryota</taxon>
        <taxon>Metazoa</taxon>
        <taxon>Ecdysozoa</taxon>
        <taxon>Nematoda</taxon>
        <taxon>Chromadorea</taxon>
        <taxon>Rhabditida</taxon>
        <taxon>Rhabditina</taxon>
        <taxon>Rhabditomorpha</taxon>
        <taxon>Strongyloidea</taxon>
        <taxon>Strongylidae</taxon>
        <taxon>Strongylus</taxon>
    </lineage>
</organism>
<evidence type="ECO:0000313" key="3">
    <source>
        <dbReference type="Proteomes" id="UP000270094"/>
    </source>
</evidence>
<dbReference type="PANTHER" id="PTHR45990:SF1">
    <property type="entry name" value="DNA REPAIR PROTEIN REV1"/>
    <property type="match status" value="1"/>
</dbReference>
<evidence type="ECO:0000259" key="1">
    <source>
        <dbReference type="PROSITE" id="PS50173"/>
    </source>
</evidence>
<protein>
    <recommendedName>
        <fullName evidence="1">UmuC domain-containing protein</fullName>
    </recommendedName>
</protein>
<dbReference type="GO" id="GO:0006281">
    <property type="term" value="P:DNA repair"/>
    <property type="evidence" value="ECO:0007669"/>
    <property type="project" value="InterPro"/>
</dbReference>
<reference evidence="2 3" key="1">
    <citation type="submission" date="2018-11" db="EMBL/GenBank/DDBJ databases">
        <authorList>
            <consortium name="Pathogen Informatics"/>
        </authorList>
    </citation>
    <scope>NUCLEOTIDE SEQUENCE [LARGE SCALE GENOMIC DNA]</scope>
</reference>
<dbReference type="Pfam" id="PF00817">
    <property type="entry name" value="IMS"/>
    <property type="match status" value="1"/>
</dbReference>
<dbReference type="Gene3D" id="3.40.1170.60">
    <property type="match status" value="1"/>
</dbReference>
<dbReference type="GO" id="GO:0003887">
    <property type="term" value="F:DNA-directed DNA polymerase activity"/>
    <property type="evidence" value="ECO:0007669"/>
    <property type="project" value="TreeGrafter"/>
</dbReference>
<keyword evidence="3" id="KW-1185">Reference proteome</keyword>
<dbReference type="AlphaFoldDB" id="A0A3P7IY77"/>
<dbReference type="OrthoDB" id="427711at2759"/>
<dbReference type="PROSITE" id="PS50173">
    <property type="entry name" value="UMUC"/>
    <property type="match status" value="1"/>
</dbReference>
<dbReference type="SUPFAM" id="SSF56672">
    <property type="entry name" value="DNA/RNA polymerases"/>
    <property type="match status" value="1"/>
</dbReference>
<accession>A0A3P7IY77</accession>
<dbReference type="InterPro" id="IPR001126">
    <property type="entry name" value="UmuC"/>
</dbReference>
<feature type="domain" description="UmuC" evidence="1">
    <location>
        <begin position="107"/>
        <end position="208"/>
    </location>
</feature>
<dbReference type="PANTHER" id="PTHR45990">
    <property type="entry name" value="DNA REPAIR PROTEIN REV1"/>
    <property type="match status" value="1"/>
</dbReference>
<dbReference type="GO" id="GO:0070987">
    <property type="term" value="P:error-free translesion synthesis"/>
    <property type="evidence" value="ECO:0007669"/>
    <property type="project" value="TreeGrafter"/>
</dbReference>
<gene>
    <name evidence="2" type="ORF">SVUK_LOCUS4165</name>
</gene>
<evidence type="ECO:0000313" key="2">
    <source>
        <dbReference type="EMBL" id="VDM69167.1"/>
    </source>
</evidence>
<dbReference type="GO" id="GO:0005634">
    <property type="term" value="C:nucleus"/>
    <property type="evidence" value="ECO:0007669"/>
    <property type="project" value="TreeGrafter"/>
</dbReference>
<proteinExistence type="predicted"/>
<dbReference type="InterPro" id="IPR043502">
    <property type="entry name" value="DNA/RNA_pol_sf"/>
</dbReference>
<dbReference type="Proteomes" id="UP000270094">
    <property type="component" value="Unassembled WGS sequence"/>
</dbReference>
<dbReference type="GO" id="GO:0042276">
    <property type="term" value="P:error-prone translesion synthesis"/>
    <property type="evidence" value="ECO:0007669"/>
    <property type="project" value="TreeGrafter"/>
</dbReference>
<dbReference type="EMBL" id="UYYB01011302">
    <property type="protein sequence ID" value="VDM69167.1"/>
    <property type="molecule type" value="Genomic_DNA"/>
</dbReference>